<gene>
    <name evidence="3" type="ORF">E5676_scaffold248G003120</name>
</gene>
<keyword evidence="1 3" id="KW-0812">Transmembrane</keyword>
<evidence type="ECO:0000313" key="4">
    <source>
        <dbReference type="Proteomes" id="UP000321947"/>
    </source>
</evidence>
<dbReference type="InterPro" id="IPR007065">
    <property type="entry name" value="HPP"/>
</dbReference>
<reference evidence="3 4" key="1">
    <citation type="submission" date="2019-08" db="EMBL/GenBank/DDBJ databases">
        <title>Draft genome sequences of two oriental melons (Cucumis melo L. var makuwa).</title>
        <authorList>
            <person name="Kwon S.-Y."/>
        </authorList>
    </citation>
    <scope>NUCLEOTIDE SEQUENCE [LARGE SCALE GENOMIC DNA]</scope>
    <source>
        <strain evidence="4">cv. Chang Bougi</strain>
        <tissue evidence="3">Leaf</tissue>
    </source>
</reference>
<dbReference type="InterPro" id="IPR058581">
    <property type="entry name" value="TM_HPP"/>
</dbReference>
<dbReference type="PANTHER" id="PTHR33741">
    <property type="entry name" value="TRANSMEMBRANE PROTEIN DDB_G0269096-RELATED"/>
    <property type="match status" value="1"/>
</dbReference>
<feature type="transmembrane region" description="Helical" evidence="1">
    <location>
        <begin position="122"/>
        <end position="143"/>
    </location>
</feature>
<dbReference type="Proteomes" id="UP000321947">
    <property type="component" value="Unassembled WGS sequence"/>
</dbReference>
<feature type="transmembrane region" description="Helical" evidence="1">
    <location>
        <begin position="155"/>
        <end position="178"/>
    </location>
</feature>
<keyword evidence="1" id="KW-0472">Membrane</keyword>
<dbReference type="EMBL" id="SSTD01017768">
    <property type="protein sequence ID" value="TYJ99107.1"/>
    <property type="molecule type" value="Genomic_DNA"/>
</dbReference>
<feature type="domain" description="HPP transmembrane region" evidence="2">
    <location>
        <begin position="105"/>
        <end position="201"/>
    </location>
</feature>
<proteinExistence type="predicted"/>
<name>A0A5D3BJ16_CUCMM</name>
<dbReference type="AlphaFoldDB" id="A0A5D3BJ16"/>
<organism evidence="3 4">
    <name type="scientific">Cucumis melo var. makuwa</name>
    <name type="common">Oriental melon</name>
    <dbReference type="NCBI Taxonomy" id="1194695"/>
    <lineage>
        <taxon>Eukaryota</taxon>
        <taxon>Viridiplantae</taxon>
        <taxon>Streptophyta</taxon>
        <taxon>Embryophyta</taxon>
        <taxon>Tracheophyta</taxon>
        <taxon>Spermatophyta</taxon>
        <taxon>Magnoliopsida</taxon>
        <taxon>eudicotyledons</taxon>
        <taxon>Gunneridae</taxon>
        <taxon>Pentapetalae</taxon>
        <taxon>rosids</taxon>
        <taxon>fabids</taxon>
        <taxon>Cucurbitales</taxon>
        <taxon>Cucurbitaceae</taxon>
        <taxon>Benincaseae</taxon>
        <taxon>Cucumis</taxon>
    </lineage>
</organism>
<evidence type="ECO:0000313" key="3">
    <source>
        <dbReference type="EMBL" id="TYJ99107.1"/>
    </source>
</evidence>
<dbReference type="Pfam" id="PF04982">
    <property type="entry name" value="TM_HPP"/>
    <property type="match status" value="1"/>
</dbReference>
<sequence>MENEGFPLGRWDYSMIGEEDEAGAATESVTGVLWRPALLGHRFQMGQNQRKALFLLPSVTSFGLLQVRRLLLNHNLRNFHETHVGELKFDLKNNEMGNDCIVIDETGAFAAMALLGKMDQILAPKGLSMTIAPLGAVCAVLFATPSAPAARKYNIFMAQIGCAAIGVLAFTLLGPGWLARSSALAASMAFMIYTGSTHPPGYNEATQFENVRLQVCRYCSSMELRCNSSISGTLCFPVPPAVFSFA</sequence>
<accession>A0A5D3BJ16</accession>
<dbReference type="PANTHER" id="PTHR33741:SF1">
    <property type="entry name" value="HPP FAMILY PROTEIN, EXPRESSED"/>
    <property type="match status" value="1"/>
</dbReference>
<keyword evidence="1" id="KW-1133">Transmembrane helix</keyword>
<evidence type="ECO:0000259" key="2">
    <source>
        <dbReference type="Pfam" id="PF04982"/>
    </source>
</evidence>
<comment type="caution">
    <text evidence="3">The sequence shown here is derived from an EMBL/GenBank/DDBJ whole genome shotgun (WGS) entry which is preliminary data.</text>
</comment>
<evidence type="ECO:0000256" key="1">
    <source>
        <dbReference type="SAM" id="Phobius"/>
    </source>
</evidence>
<protein>
    <submittedName>
        <fullName evidence="3">Transmembrane protein</fullName>
    </submittedName>
</protein>